<dbReference type="Pfam" id="PF04464">
    <property type="entry name" value="Glyphos_transf"/>
    <property type="match status" value="2"/>
</dbReference>
<evidence type="ECO:0000256" key="3">
    <source>
        <dbReference type="ARBA" id="ARBA00022475"/>
    </source>
</evidence>
<dbReference type="InterPro" id="IPR043149">
    <property type="entry name" value="TagF_N"/>
</dbReference>
<dbReference type="InterPro" id="IPR007554">
    <property type="entry name" value="Glycerophosphate_synth"/>
</dbReference>
<dbReference type="PANTHER" id="PTHR37316:SF3">
    <property type="entry name" value="TEICHOIC ACID GLYCEROL-PHOSPHATE TRANSFERASE"/>
    <property type="match status" value="1"/>
</dbReference>
<dbReference type="Gene3D" id="3.40.50.11820">
    <property type="match status" value="2"/>
</dbReference>
<evidence type="ECO:0000313" key="9">
    <source>
        <dbReference type="Proteomes" id="UP001183817"/>
    </source>
</evidence>
<feature type="domain" description="TarS C-terminal" evidence="7">
    <location>
        <begin position="226"/>
        <end position="364"/>
    </location>
</feature>
<dbReference type="EC" id="2.7.8.12" evidence="8"/>
<proteinExistence type="inferred from homology"/>
<evidence type="ECO:0000256" key="1">
    <source>
        <dbReference type="ARBA" id="ARBA00004202"/>
    </source>
</evidence>
<keyword evidence="5" id="KW-0777">Teichoic acid biosynthesis</keyword>
<dbReference type="InterPro" id="IPR051612">
    <property type="entry name" value="Teichoic_Acid_Biosynth"/>
</dbReference>
<reference evidence="8 9" key="1">
    <citation type="submission" date="2023-07" db="EMBL/GenBank/DDBJ databases">
        <title>Sequencing the genomes of 1000 actinobacteria strains.</title>
        <authorList>
            <person name="Klenk H.-P."/>
        </authorList>
    </citation>
    <scope>NUCLEOTIDE SEQUENCE [LARGE SCALE GENOMIC DNA]</scope>
    <source>
        <strain evidence="8 9">DSM 20167</strain>
    </source>
</reference>
<dbReference type="InterPro" id="IPR043148">
    <property type="entry name" value="TagF_C"/>
</dbReference>
<dbReference type="GO" id="GO:0047355">
    <property type="term" value="F:CDP-glycerol glycerophosphotransferase activity"/>
    <property type="evidence" value="ECO:0007669"/>
    <property type="project" value="UniProtKB-EC"/>
</dbReference>
<dbReference type="Proteomes" id="UP001183817">
    <property type="component" value="Unassembled WGS sequence"/>
</dbReference>
<comment type="caution">
    <text evidence="8">The sequence shown here is derived from an EMBL/GenBank/DDBJ whole genome shotgun (WGS) entry which is preliminary data.</text>
</comment>
<evidence type="ECO:0000256" key="6">
    <source>
        <dbReference type="ARBA" id="ARBA00023136"/>
    </source>
</evidence>
<accession>A0ABU2BQY0</accession>
<dbReference type="InterPro" id="IPR041038">
    <property type="entry name" value="TarS_C1"/>
</dbReference>
<keyword evidence="9" id="KW-1185">Reference proteome</keyword>
<comment type="similarity">
    <text evidence="2">Belongs to the CDP-glycerol glycerophosphotransferase family.</text>
</comment>
<name>A0ABU2BQY0_9MICC</name>
<evidence type="ECO:0000256" key="4">
    <source>
        <dbReference type="ARBA" id="ARBA00022679"/>
    </source>
</evidence>
<comment type="subcellular location">
    <subcellularLocation>
        <location evidence="1">Cell membrane</location>
        <topology evidence="1">Peripheral membrane protein</topology>
    </subcellularLocation>
</comment>
<dbReference type="Pfam" id="PF18674">
    <property type="entry name" value="TarS_C1"/>
    <property type="match status" value="1"/>
</dbReference>
<dbReference type="RefSeq" id="WP_310293276.1">
    <property type="nucleotide sequence ID" value="NZ_BAAAWO010000001.1"/>
</dbReference>
<keyword evidence="6" id="KW-0472">Membrane</keyword>
<keyword evidence="4 8" id="KW-0808">Transferase</keyword>
<sequence length="1171" mass="132454">MKQKPTNVAGMVQDLYGKRLHRRDANRKTRTLTGAASLHVGQEGRFLRIRAVTGHAPLALSVLHGKNVIASIALDSVDQLDADAHASTGVIDLALLGEQWNAVAPAVVGGSDDAADALEGTVRVCMEYAGEVGELPLGVAAIELAAIEGTLTRAELNDAVASGSVEVGAPLRFHRVVGRAGRTDLEALADHESAAGLARPYINKRGELAIALNREIQHSLTLRTDAISVVAGNLRLSGIAYSKSSRLTSARLVVLGRRSGQEFSGKVDLKLLQEQTRQRYGFGRYAWDAEIDFWGVDWDEIATTDNFDLYLDVEFEGVAESKRVRVARTPYAIRATTRAGDITRNGKTLIINPYYTFKRKATSLLLEVVDEDSFKALRDFNPSKHRLGRRGRKPIWLIGELPYKAQDNGFHFFRYVRQNHPEVDAYYVVDLASPEYENVRPLGNVVGYQSKEHFELALAADRIIGSHHPDYLYPTRHPAFLAKSRAGKVFLQHGVMGTKWMVPNYGKKSAGFETDLFCVSSDREKSYIVKDFGYDPGEVVVTGLPRFDALFDDDVPVEPRQVLIIPTWRDWLQNDEGFVDSDYFQQWNDFLHDPALAKLVGDNQLDLIFCLHPNMQHLRSYFAGVPVRVVGQGEVDVQFLMKQSAAMITDYSSVGFDFSFLDKPVHYFQFDRDRFLGKPGSHLDLDRELPGRIAFTRESLIASLDATVKRGMKIESTYRDRASRFIVARDRSHSSRVFQAIRDMRQPKIDLKKLGQNELPERALNRFRHSGRYFPLMKRMQAVARRLPMDRELVVFESGLGKQYADSPRYIYEELLRRGDSRKKVWIYDGPHKFTDPNTTAVKRLSPAYFWYLARAKFWVVNQNLPFYMTRRKNGVYLQTWHGTPLKRMLNDIEDIHGRDEGYLDRVTRAIGQWTHLLSPSPYATEAMRSAFAYKGPILELGYPRNDPLLRPESAVRAQEIKTTLGIPEGHKVVLYAPTFRDDASNGKGRFTFELPFDLEAFDERFGEDTVLLLRMHVLVSSGLRIPEELRGRVINASAYPEIQDLYLASDVLITDYSSVFFDFALLRRPILFFAYDLENYRDNLRGFYMDYEKELPGPIVTDEDQLWAALGSALDGELGQTGPSDEFISRFAPHDDGESAGRVVDEIFGTGRPVTQRAFLNGFGSRRKPR</sequence>
<dbReference type="PANTHER" id="PTHR37316">
    <property type="entry name" value="TEICHOIC ACID GLYCEROL-PHOSPHATE PRIMASE"/>
    <property type="match status" value="1"/>
</dbReference>
<evidence type="ECO:0000256" key="2">
    <source>
        <dbReference type="ARBA" id="ARBA00010488"/>
    </source>
</evidence>
<organism evidence="8 9">
    <name type="scientific">Paeniglutamicibacter sulfureus</name>
    <dbReference type="NCBI Taxonomy" id="43666"/>
    <lineage>
        <taxon>Bacteria</taxon>
        <taxon>Bacillati</taxon>
        <taxon>Actinomycetota</taxon>
        <taxon>Actinomycetes</taxon>
        <taxon>Micrococcales</taxon>
        <taxon>Micrococcaceae</taxon>
        <taxon>Paeniglutamicibacter</taxon>
    </lineage>
</organism>
<evidence type="ECO:0000313" key="8">
    <source>
        <dbReference type="EMBL" id="MDR7360419.1"/>
    </source>
</evidence>
<dbReference type="Gene3D" id="3.40.50.12580">
    <property type="match status" value="2"/>
</dbReference>
<keyword evidence="3" id="KW-1003">Cell membrane</keyword>
<evidence type="ECO:0000259" key="7">
    <source>
        <dbReference type="Pfam" id="PF18674"/>
    </source>
</evidence>
<gene>
    <name evidence="8" type="ORF">J2S64_004110</name>
</gene>
<dbReference type="SUPFAM" id="SSF53756">
    <property type="entry name" value="UDP-Glycosyltransferase/glycogen phosphorylase"/>
    <property type="match status" value="2"/>
</dbReference>
<dbReference type="EMBL" id="JAVDYI010000001">
    <property type="protein sequence ID" value="MDR7360419.1"/>
    <property type="molecule type" value="Genomic_DNA"/>
</dbReference>
<evidence type="ECO:0000256" key="5">
    <source>
        <dbReference type="ARBA" id="ARBA00022944"/>
    </source>
</evidence>
<protein>
    <submittedName>
        <fullName evidence="8">CDP-glycerol glycerophosphotransferase</fullName>
        <ecNumber evidence="8">2.7.8.12</ecNumber>
    </submittedName>
</protein>